<evidence type="ECO:0000313" key="2">
    <source>
        <dbReference type="Proteomes" id="UP001549145"/>
    </source>
</evidence>
<accession>A0ABV2L1G8</accession>
<dbReference type="Proteomes" id="UP001549145">
    <property type="component" value="Unassembled WGS sequence"/>
</dbReference>
<dbReference type="EMBL" id="JBEPMM010000002">
    <property type="protein sequence ID" value="MET3691689.1"/>
    <property type="molecule type" value="Genomic_DNA"/>
</dbReference>
<keyword evidence="2" id="KW-1185">Reference proteome</keyword>
<sequence length="78" mass="8466">MSLGHARPKLEAMPHLIDRREQASAAKLRQLQAGVTPPSPCEVCGQPGPFGFNNFRTAPELAVFACLEHRAEVEASLL</sequence>
<name>A0ABV2L1G8_9HYPH</name>
<evidence type="ECO:0000313" key="1">
    <source>
        <dbReference type="EMBL" id="MET3691689.1"/>
    </source>
</evidence>
<dbReference type="RefSeq" id="WP_238276866.1">
    <property type="nucleotide sequence ID" value="NZ_BPQL01000019.1"/>
</dbReference>
<protein>
    <submittedName>
        <fullName evidence="1">Uncharacterized protein</fullName>
    </submittedName>
</protein>
<comment type="caution">
    <text evidence="1">The sequence shown here is derived from an EMBL/GenBank/DDBJ whole genome shotgun (WGS) entry which is preliminary data.</text>
</comment>
<reference evidence="1 2" key="1">
    <citation type="submission" date="2024-06" db="EMBL/GenBank/DDBJ databases">
        <title>Genomic Encyclopedia of Type Strains, Phase IV (KMG-IV): sequencing the most valuable type-strain genomes for metagenomic binning, comparative biology and taxonomic classification.</title>
        <authorList>
            <person name="Goeker M."/>
        </authorList>
    </citation>
    <scope>NUCLEOTIDE SEQUENCE [LARGE SCALE GENOMIC DNA]</scope>
    <source>
        <strain evidence="1 2">DSM 21331</strain>
    </source>
</reference>
<gene>
    <name evidence="1" type="ORF">ABID43_001214</name>
</gene>
<proteinExistence type="predicted"/>
<organism evidence="1 2">
    <name type="scientific">Methylobacterium goesingense</name>
    <dbReference type="NCBI Taxonomy" id="243690"/>
    <lineage>
        <taxon>Bacteria</taxon>
        <taxon>Pseudomonadati</taxon>
        <taxon>Pseudomonadota</taxon>
        <taxon>Alphaproteobacteria</taxon>
        <taxon>Hyphomicrobiales</taxon>
        <taxon>Methylobacteriaceae</taxon>
        <taxon>Methylobacterium</taxon>
    </lineage>
</organism>